<accession>A0A137RJX7</accession>
<dbReference type="PANTHER" id="PTHR35580:SF1">
    <property type="entry name" value="PHYTASE-LIKE DOMAIN-CONTAINING PROTEIN"/>
    <property type="match status" value="1"/>
</dbReference>
<dbReference type="AlphaFoldDB" id="A0A137RJX7"/>
<dbReference type="STRING" id="1548749.LS48_03310"/>
<evidence type="ECO:0000256" key="2">
    <source>
        <dbReference type="SAM" id="SignalP"/>
    </source>
</evidence>
<dbReference type="PANTHER" id="PTHR35580">
    <property type="entry name" value="CELL SURFACE GLYCOPROTEIN (S-LAYER PROTEIN)-LIKE PROTEIN"/>
    <property type="match status" value="1"/>
</dbReference>
<evidence type="ECO:0000313" key="4">
    <source>
        <dbReference type="EMBL" id="KXO00454.1"/>
    </source>
</evidence>
<gene>
    <name evidence="4" type="ORF">LS48_03310</name>
</gene>
<keyword evidence="5" id="KW-1185">Reference proteome</keyword>
<feature type="chain" id="PRO_5007479813" description="Secretion system C-terminal sorting domain-containing protein" evidence="2">
    <location>
        <begin position="23"/>
        <end position="564"/>
    </location>
</feature>
<evidence type="ECO:0000313" key="5">
    <source>
        <dbReference type="Proteomes" id="UP000070138"/>
    </source>
</evidence>
<comment type="caution">
    <text evidence="4">The sequence shown here is derived from an EMBL/GenBank/DDBJ whole genome shotgun (WGS) entry which is preliminary data.</text>
</comment>
<dbReference type="Pfam" id="PF06739">
    <property type="entry name" value="SBBP"/>
    <property type="match status" value="1"/>
</dbReference>
<dbReference type="RefSeq" id="WP_062619969.1">
    <property type="nucleotide sequence ID" value="NZ_JRWG01000002.1"/>
</dbReference>
<dbReference type="Pfam" id="PF18962">
    <property type="entry name" value="Por_Secre_tail"/>
    <property type="match status" value="1"/>
</dbReference>
<dbReference type="InterPro" id="IPR010620">
    <property type="entry name" value="SBBP_repeat"/>
</dbReference>
<dbReference type="SUPFAM" id="SSF101898">
    <property type="entry name" value="NHL repeat"/>
    <property type="match status" value="2"/>
</dbReference>
<feature type="domain" description="Secretion system C-terminal sorting" evidence="3">
    <location>
        <begin position="494"/>
        <end position="562"/>
    </location>
</feature>
<feature type="signal peptide" evidence="2">
    <location>
        <begin position="1"/>
        <end position="22"/>
    </location>
</feature>
<dbReference type="EMBL" id="JRWG01000002">
    <property type="protein sequence ID" value="KXO00454.1"/>
    <property type="molecule type" value="Genomic_DNA"/>
</dbReference>
<dbReference type="InterPro" id="IPR052918">
    <property type="entry name" value="Motility_Chemotaxis_Reg"/>
</dbReference>
<organism evidence="4 5">
    <name type="scientific">Aequorivita aquimaris</name>
    <dbReference type="NCBI Taxonomy" id="1548749"/>
    <lineage>
        <taxon>Bacteria</taxon>
        <taxon>Pseudomonadati</taxon>
        <taxon>Bacteroidota</taxon>
        <taxon>Flavobacteriia</taxon>
        <taxon>Flavobacteriales</taxon>
        <taxon>Flavobacteriaceae</taxon>
        <taxon>Aequorivita</taxon>
    </lineage>
</organism>
<dbReference type="PATRIC" id="fig|1548749.3.peg.705"/>
<reference evidence="4 5" key="2">
    <citation type="journal article" date="2016" name="Int. J. Syst. Evol. Microbiol.">
        <title>Vitellibacter aquimaris sp. nov., a marine bacterium isolated from seawater.</title>
        <authorList>
            <person name="Thevarajoo S."/>
            <person name="Selvaratnam C."/>
            <person name="Goh K.M."/>
            <person name="Hong K.W."/>
            <person name="Chan X.Y."/>
            <person name="Chan K.G."/>
            <person name="Chong C.S."/>
        </authorList>
    </citation>
    <scope>NUCLEOTIDE SEQUENCE [LARGE SCALE GENOMIC DNA]</scope>
    <source>
        <strain evidence="4 5">D-24</strain>
    </source>
</reference>
<keyword evidence="1 2" id="KW-0732">Signal</keyword>
<proteinExistence type="predicted"/>
<dbReference type="InterPro" id="IPR011042">
    <property type="entry name" value="6-blade_b-propeller_TolB-like"/>
</dbReference>
<dbReference type="OrthoDB" id="9811934at2"/>
<dbReference type="NCBIfam" id="TIGR04183">
    <property type="entry name" value="Por_Secre_tail"/>
    <property type="match status" value="1"/>
</dbReference>
<evidence type="ECO:0000256" key="1">
    <source>
        <dbReference type="ARBA" id="ARBA00022729"/>
    </source>
</evidence>
<name>A0A137RJX7_9FLAO</name>
<protein>
    <recommendedName>
        <fullName evidence="3">Secretion system C-terminal sorting domain-containing protein</fullName>
    </recommendedName>
</protein>
<reference evidence="5" key="1">
    <citation type="submission" date="2014-10" db="EMBL/GenBank/DDBJ databases">
        <title>Genome sequencing of Vitellibacter sp. D-24.</title>
        <authorList>
            <person name="Thevarajoo S."/>
            <person name="Selvaratnam C."/>
            <person name="Goh K.M."/>
            <person name="Chong C.S."/>
        </authorList>
    </citation>
    <scope>NUCLEOTIDE SEQUENCE [LARGE SCALE GENOMIC DNA]</scope>
    <source>
        <strain evidence="5">D-24</strain>
    </source>
</reference>
<dbReference type="Proteomes" id="UP000070138">
    <property type="component" value="Unassembled WGS sequence"/>
</dbReference>
<sequence length="564" mass="60154">MKFSILPLITFLILLAPKSFVAQELTWAKSMGGSGFDRGESIAIDAQNNVYTLGYFTQTVDFDPGSGTFEVTAQGEADIFLTKFDASGNFVWAKTIGSNDSEYPDTLVLDTSGNLLITGYFETDLDFDPGAGTQILTSAGNLDAFVLKLNAEGNYLWAKSFGSSSPDRGRGIAVDNSGNVVTIGYFNNTVDFDPGAGTANLTSFGDEDIFIVKLDANGNYIWAKQLGGTREDFPNAVAVDAAGNVYSTGSYTNSAPDFDPGSGTFLLESAGTLDKMFVSKLDADGNFVWAKQANGSHYNVGNDIAIGPNGEVLVTGYFYATQDFDPGAATFELTSEGLADAYILKLETNGNFVWAKRMGGPVYEEGVSIKTDSNGGIYTTGRFEETVDFDPNGGTANLTSAGFIDVFVQHLNASGNFQWASSVGGPDEDRGLGIAVDNEGKVLCTGYFNTTADFDPGSGVFNLTSQGEMDVFILKLENAPLGIPQYLVSGEPVLYPNPFQDILNVESKSIISTIAVYDLSGRIVLETSPVALKTKLNLGNLESGMYLAIISSEGKKTVRKIVKE</sequence>
<evidence type="ECO:0000259" key="3">
    <source>
        <dbReference type="Pfam" id="PF18962"/>
    </source>
</evidence>
<dbReference type="InterPro" id="IPR026444">
    <property type="entry name" value="Secre_tail"/>
</dbReference>
<dbReference type="Gene3D" id="2.120.10.30">
    <property type="entry name" value="TolB, C-terminal domain"/>
    <property type="match status" value="1"/>
</dbReference>